<dbReference type="PANTHER" id="PTHR42685">
    <property type="entry name" value="GERANYLGERANYL DIPHOSPHATE REDUCTASE"/>
    <property type="match status" value="1"/>
</dbReference>
<dbReference type="InterPro" id="IPR023753">
    <property type="entry name" value="FAD/NAD-binding_dom"/>
</dbReference>
<dbReference type="PRINTS" id="PR00411">
    <property type="entry name" value="PNDRDTASEI"/>
</dbReference>
<protein>
    <submittedName>
        <fullName evidence="2">NAD binding site</fullName>
    </submittedName>
</protein>
<dbReference type="Gene3D" id="3.50.50.60">
    <property type="entry name" value="FAD/NAD(P)-binding domain"/>
    <property type="match status" value="1"/>
</dbReference>
<organism evidence="2 3">
    <name type="scientific">Prochlorococcus marinus (strain MIT 9211)</name>
    <dbReference type="NCBI Taxonomy" id="93059"/>
    <lineage>
        <taxon>Bacteria</taxon>
        <taxon>Bacillati</taxon>
        <taxon>Cyanobacteriota</taxon>
        <taxon>Cyanophyceae</taxon>
        <taxon>Synechococcales</taxon>
        <taxon>Prochlorococcaceae</taxon>
        <taxon>Prochlorococcus</taxon>
    </lineage>
</organism>
<gene>
    <name evidence="2" type="primary">fixC</name>
    <name evidence="2" type="ordered locus">P9211_05221</name>
</gene>
<dbReference type="KEGG" id="pmj:P9211_05221"/>
<dbReference type="GO" id="GO:0016628">
    <property type="term" value="F:oxidoreductase activity, acting on the CH-CH group of donors, NAD or NADP as acceptor"/>
    <property type="evidence" value="ECO:0007669"/>
    <property type="project" value="InterPro"/>
</dbReference>
<evidence type="ECO:0000259" key="1">
    <source>
        <dbReference type="Pfam" id="PF07992"/>
    </source>
</evidence>
<dbReference type="NCBIfam" id="TIGR02032">
    <property type="entry name" value="GG-red-SF"/>
    <property type="match status" value="1"/>
</dbReference>
<dbReference type="Pfam" id="PF07992">
    <property type="entry name" value="Pyr_redox_2"/>
    <property type="match status" value="1"/>
</dbReference>
<dbReference type="STRING" id="93059.P9211_05221"/>
<dbReference type="AlphaFoldDB" id="A9BEE3"/>
<dbReference type="PANTHER" id="PTHR42685:SF22">
    <property type="entry name" value="CONDITIONED MEDIUM FACTOR RECEPTOR 1"/>
    <property type="match status" value="1"/>
</dbReference>
<reference evidence="2 3" key="1">
    <citation type="journal article" date="2007" name="PLoS Genet.">
        <title>Patterns and implications of gene gain and loss in the evolution of Prochlorococcus.</title>
        <authorList>
            <person name="Kettler G.C."/>
            <person name="Martiny A.C."/>
            <person name="Huang K."/>
            <person name="Zucker J."/>
            <person name="Coleman M.L."/>
            <person name="Rodrigue S."/>
            <person name="Chen F."/>
            <person name="Lapidus A."/>
            <person name="Ferriera S."/>
            <person name="Johnson J."/>
            <person name="Steglich C."/>
            <person name="Church G.M."/>
            <person name="Richardson P."/>
            <person name="Chisholm S.W."/>
        </authorList>
    </citation>
    <scope>NUCLEOTIDE SEQUENCE [LARGE SCALE GENOMIC DNA]</scope>
    <source>
        <strain evidence="3">MIT 9211</strain>
    </source>
</reference>
<evidence type="ECO:0000313" key="2">
    <source>
        <dbReference type="EMBL" id="ABX08453.1"/>
    </source>
</evidence>
<proteinExistence type="predicted"/>
<dbReference type="PRINTS" id="PR00368">
    <property type="entry name" value="FADPNR"/>
</dbReference>
<feature type="domain" description="FAD/NAD(P)-binding" evidence="1">
    <location>
        <begin position="5"/>
        <end position="167"/>
    </location>
</feature>
<dbReference type="OrthoDB" id="9806565at2"/>
<evidence type="ECO:0000313" key="3">
    <source>
        <dbReference type="Proteomes" id="UP000000788"/>
    </source>
</evidence>
<dbReference type="EMBL" id="CP000878">
    <property type="protein sequence ID" value="ABX08453.1"/>
    <property type="molecule type" value="Genomic_DNA"/>
</dbReference>
<keyword evidence="3" id="KW-1185">Reference proteome</keyword>
<dbReference type="InterPro" id="IPR050407">
    <property type="entry name" value="Geranylgeranyl_reductase"/>
</dbReference>
<dbReference type="RefSeq" id="WP_012195076.1">
    <property type="nucleotide sequence ID" value="NC_009976.1"/>
</dbReference>
<dbReference type="eggNOG" id="COG0644">
    <property type="taxonomic scope" value="Bacteria"/>
</dbReference>
<sequence>MTIRDVVIIGSGAAGSSAAFHLANANKKVTIVEKDLLPKLKPCGGGIAASVQELFPFSLEPIIEEVIKKVEFSWCLSDKVIANLPGSAPFWIVRRENLDLFLVEQAINQGAELLKPFEVSKLYKEEGYWVISSKENKKLKSRAVILADGSQSPWPKLFGIGPKNLHHASTTSVRLEGRGLLEEGTSRFEFGLVHHGFAWAFPLKGNVNVGVGTFIGGSSINIEEILEKLLPSLGFDPKEGIRQNSSLRVWNGHCNLHKDGIVAVGDAASLCDPFLAEGLRPALISGYKAAFSLNLWLEGNVKDLSDYTNSMKVTWGNSMAWGRRISQIFYRFPKVGYQLGIKRPTAPERIAQILSGKMSYGDIAQRVIKRLLFKK</sequence>
<accession>A9BEE3</accession>
<dbReference type="SUPFAM" id="SSF51905">
    <property type="entry name" value="FAD/NAD(P)-binding domain"/>
    <property type="match status" value="1"/>
</dbReference>
<dbReference type="HOGENOM" id="CLU_024648_5_0_3"/>
<dbReference type="Proteomes" id="UP000000788">
    <property type="component" value="Chromosome"/>
</dbReference>
<dbReference type="InterPro" id="IPR011777">
    <property type="entry name" value="Geranylgeranyl_Rdtase_fam"/>
</dbReference>
<dbReference type="InterPro" id="IPR036188">
    <property type="entry name" value="FAD/NAD-bd_sf"/>
</dbReference>
<name>A9BEE3_PROM4</name>